<protein>
    <submittedName>
        <fullName evidence="2">Uncharacterized protein</fullName>
    </submittedName>
</protein>
<keyword evidence="3" id="KW-1185">Reference proteome</keyword>
<name>A0A918XLD2_9ACTN</name>
<evidence type="ECO:0000256" key="1">
    <source>
        <dbReference type="SAM" id="MobiDB-lite"/>
    </source>
</evidence>
<accession>A0A918XLD2</accession>
<organism evidence="2 3">
    <name type="scientific">Nocardiopsis kunsanensis</name>
    <dbReference type="NCBI Taxonomy" id="141693"/>
    <lineage>
        <taxon>Bacteria</taxon>
        <taxon>Bacillati</taxon>
        <taxon>Actinomycetota</taxon>
        <taxon>Actinomycetes</taxon>
        <taxon>Streptosporangiales</taxon>
        <taxon>Nocardiopsidaceae</taxon>
        <taxon>Nocardiopsis</taxon>
    </lineage>
</organism>
<evidence type="ECO:0000313" key="2">
    <source>
        <dbReference type="EMBL" id="GHD36203.1"/>
    </source>
</evidence>
<feature type="region of interest" description="Disordered" evidence="1">
    <location>
        <begin position="23"/>
        <end position="93"/>
    </location>
</feature>
<dbReference type="EMBL" id="BMXL01000038">
    <property type="protein sequence ID" value="GHD36203.1"/>
    <property type="molecule type" value="Genomic_DNA"/>
</dbReference>
<comment type="caution">
    <text evidence="2">The sequence shown here is derived from an EMBL/GenBank/DDBJ whole genome shotgun (WGS) entry which is preliminary data.</text>
</comment>
<evidence type="ECO:0000313" key="3">
    <source>
        <dbReference type="Proteomes" id="UP000654947"/>
    </source>
</evidence>
<reference evidence="2 3" key="1">
    <citation type="journal article" date="2014" name="Int. J. Syst. Evol. Microbiol.">
        <title>Complete genome sequence of Corynebacterium casei LMG S-19264T (=DSM 44701T), isolated from a smear-ripened cheese.</title>
        <authorList>
            <consortium name="US DOE Joint Genome Institute (JGI-PGF)"/>
            <person name="Walter F."/>
            <person name="Albersmeier A."/>
            <person name="Kalinowski J."/>
            <person name="Ruckert C."/>
        </authorList>
    </citation>
    <scope>NUCLEOTIDE SEQUENCE [LARGE SCALE GENOMIC DNA]</scope>
    <source>
        <strain evidence="2 3">KCTC 19473</strain>
    </source>
</reference>
<feature type="compositionally biased region" description="Low complexity" evidence="1">
    <location>
        <begin position="23"/>
        <end position="32"/>
    </location>
</feature>
<dbReference type="Proteomes" id="UP000654947">
    <property type="component" value="Unassembled WGS sequence"/>
</dbReference>
<proteinExistence type="predicted"/>
<gene>
    <name evidence="2" type="ORF">GCM10007147_43380</name>
</gene>
<sequence>MLAGVASGAMTMTMWVVPVCRVRSSRRGPSPGTQRAPGLSGPGLLEKSSVSAQRFTGDRPGYGPVAIKAPKVPLHGSDYNPHSPSPHKNGGVT</sequence>
<dbReference type="AlphaFoldDB" id="A0A918XLD2"/>